<feature type="transmembrane region" description="Helical" evidence="1">
    <location>
        <begin position="79"/>
        <end position="101"/>
    </location>
</feature>
<dbReference type="AlphaFoldDB" id="A0A2K4ZMB4"/>
<name>A0A2K4ZMB4_9FIRM</name>
<dbReference type="EMBL" id="OFSM01000028">
    <property type="protein sequence ID" value="SOY31623.1"/>
    <property type="molecule type" value="Genomic_DNA"/>
</dbReference>
<sequence length="172" mass="20943">MILSDHIGLQWIDFVIKLSLLFVSILQCMNIDLFIGICCYGYILTFIRALYLKVKLDKEHPLWDEVQKKWYPNNIKHNLVMAFWTVFYYVMLNRKVMYIFICYINEVQLDFQNPEVKNMLSVINYSYIMIFDIYWVVRVFNKKITSKNKSFKAQNEKELEQRGKRYYNDETH</sequence>
<keyword evidence="1" id="KW-0472">Membrane</keyword>
<feature type="transmembrane region" description="Helical" evidence="1">
    <location>
        <begin position="121"/>
        <end position="140"/>
    </location>
</feature>
<gene>
    <name evidence="2" type="ORF">AMURIS_04367</name>
</gene>
<dbReference type="Proteomes" id="UP000236311">
    <property type="component" value="Unassembled WGS sequence"/>
</dbReference>
<accession>A0A2K4ZMB4</accession>
<feature type="transmembrane region" description="Helical" evidence="1">
    <location>
        <begin position="7"/>
        <end position="27"/>
    </location>
</feature>
<keyword evidence="3" id="KW-1185">Reference proteome</keyword>
<feature type="transmembrane region" description="Helical" evidence="1">
    <location>
        <begin position="33"/>
        <end position="51"/>
    </location>
</feature>
<protein>
    <submittedName>
        <fullName evidence="2">Uncharacterized protein</fullName>
    </submittedName>
</protein>
<organism evidence="2 3">
    <name type="scientific">Acetatifactor muris</name>
    <dbReference type="NCBI Taxonomy" id="879566"/>
    <lineage>
        <taxon>Bacteria</taxon>
        <taxon>Bacillati</taxon>
        <taxon>Bacillota</taxon>
        <taxon>Clostridia</taxon>
        <taxon>Lachnospirales</taxon>
        <taxon>Lachnospiraceae</taxon>
        <taxon>Acetatifactor</taxon>
    </lineage>
</organism>
<evidence type="ECO:0000313" key="2">
    <source>
        <dbReference type="EMBL" id="SOY31623.1"/>
    </source>
</evidence>
<reference evidence="2 3" key="1">
    <citation type="submission" date="2018-01" db="EMBL/GenBank/DDBJ databases">
        <authorList>
            <person name="Gaut B.S."/>
            <person name="Morton B.R."/>
            <person name="Clegg M.T."/>
            <person name="Duvall M.R."/>
        </authorList>
    </citation>
    <scope>NUCLEOTIDE SEQUENCE [LARGE SCALE GENOMIC DNA]</scope>
    <source>
        <strain evidence="2">GP69</strain>
    </source>
</reference>
<keyword evidence="1" id="KW-0812">Transmembrane</keyword>
<keyword evidence="1" id="KW-1133">Transmembrane helix</keyword>
<evidence type="ECO:0000313" key="3">
    <source>
        <dbReference type="Proteomes" id="UP000236311"/>
    </source>
</evidence>
<evidence type="ECO:0000256" key="1">
    <source>
        <dbReference type="SAM" id="Phobius"/>
    </source>
</evidence>
<proteinExistence type="predicted"/>